<evidence type="ECO:0000256" key="9">
    <source>
        <dbReference type="SAM" id="MobiDB-lite"/>
    </source>
</evidence>
<gene>
    <name evidence="12" type="ORF">LOC71_23840</name>
</gene>
<keyword evidence="2" id="KW-1003">Cell membrane</keyword>
<dbReference type="Proteomes" id="UP001430306">
    <property type="component" value="Unassembled WGS sequence"/>
</dbReference>
<evidence type="ECO:0000256" key="8">
    <source>
        <dbReference type="ARBA" id="ARBA00023136"/>
    </source>
</evidence>
<dbReference type="EMBL" id="JAJKFW010000064">
    <property type="protein sequence ID" value="MCC9645323.1"/>
    <property type="molecule type" value="Genomic_DNA"/>
</dbReference>
<comment type="caution">
    <text evidence="12">The sequence shown here is derived from an EMBL/GenBank/DDBJ whole genome shotgun (WGS) entry which is preliminary data.</text>
</comment>
<evidence type="ECO:0000256" key="2">
    <source>
        <dbReference type="ARBA" id="ARBA00022475"/>
    </source>
</evidence>
<dbReference type="Gene3D" id="3.30.565.10">
    <property type="entry name" value="Histidine kinase-like ATPase, C-terminal domain"/>
    <property type="match status" value="1"/>
</dbReference>
<protein>
    <submittedName>
        <fullName evidence="12">ATP-binding protein</fullName>
    </submittedName>
</protein>
<evidence type="ECO:0000256" key="1">
    <source>
        <dbReference type="ARBA" id="ARBA00004651"/>
    </source>
</evidence>
<evidence type="ECO:0000259" key="11">
    <source>
        <dbReference type="Pfam" id="PF13581"/>
    </source>
</evidence>
<evidence type="ECO:0000256" key="5">
    <source>
        <dbReference type="ARBA" id="ARBA00022777"/>
    </source>
</evidence>
<keyword evidence="5" id="KW-0418">Kinase</keyword>
<evidence type="ECO:0000259" key="10">
    <source>
        <dbReference type="Pfam" id="PF07730"/>
    </source>
</evidence>
<feature type="domain" description="Signal transduction histidine kinase subgroup 3 dimerisation and phosphoacceptor" evidence="10">
    <location>
        <begin position="41"/>
        <end position="97"/>
    </location>
</feature>
<evidence type="ECO:0000256" key="7">
    <source>
        <dbReference type="ARBA" id="ARBA00023012"/>
    </source>
</evidence>
<name>A0ABS8NP14_9BACT</name>
<reference evidence="12" key="1">
    <citation type="submission" date="2021-11" db="EMBL/GenBank/DDBJ databases">
        <title>Genome sequence.</title>
        <authorList>
            <person name="Sun Q."/>
        </authorList>
    </citation>
    <scope>NUCLEOTIDE SEQUENCE</scope>
    <source>
        <strain evidence="12">JC740</strain>
    </source>
</reference>
<dbReference type="Pfam" id="PF13581">
    <property type="entry name" value="HATPase_c_2"/>
    <property type="match status" value="1"/>
</dbReference>
<comment type="subcellular location">
    <subcellularLocation>
        <location evidence="1">Cell membrane</location>
        <topology evidence="1">Multi-pass membrane protein</topology>
    </subcellularLocation>
</comment>
<dbReference type="InterPro" id="IPR050482">
    <property type="entry name" value="Sensor_HK_TwoCompSys"/>
</dbReference>
<keyword evidence="3" id="KW-0808">Transferase</keyword>
<keyword evidence="7" id="KW-0902">Two-component regulatory system</keyword>
<dbReference type="Pfam" id="PF07730">
    <property type="entry name" value="HisKA_3"/>
    <property type="match status" value="1"/>
</dbReference>
<evidence type="ECO:0000256" key="3">
    <source>
        <dbReference type="ARBA" id="ARBA00022679"/>
    </source>
</evidence>
<dbReference type="PANTHER" id="PTHR24421:SF37">
    <property type="entry name" value="SENSOR HISTIDINE KINASE NARS"/>
    <property type="match status" value="1"/>
</dbReference>
<dbReference type="InterPro" id="IPR011712">
    <property type="entry name" value="Sig_transdc_His_kin_sub3_dim/P"/>
</dbReference>
<dbReference type="RefSeq" id="WP_230276944.1">
    <property type="nucleotide sequence ID" value="NZ_JAJKFW010000064.1"/>
</dbReference>
<keyword evidence="13" id="KW-1185">Reference proteome</keyword>
<dbReference type="GO" id="GO:0005524">
    <property type="term" value="F:ATP binding"/>
    <property type="evidence" value="ECO:0007669"/>
    <property type="project" value="UniProtKB-KW"/>
</dbReference>
<feature type="region of interest" description="Disordered" evidence="9">
    <location>
        <begin position="228"/>
        <end position="250"/>
    </location>
</feature>
<proteinExistence type="predicted"/>
<dbReference type="InterPro" id="IPR036890">
    <property type="entry name" value="HATPase_C_sf"/>
</dbReference>
<organism evidence="12 13">
    <name type="scientific">Rhodopirellula halodulae</name>
    <dbReference type="NCBI Taxonomy" id="2894198"/>
    <lineage>
        <taxon>Bacteria</taxon>
        <taxon>Pseudomonadati</taxon>
        <taxon>Planctomycetota</taxon>
        <taxon>Planctomycetia</taxon>
        <taxon>Pirellulales</taxon>
        <taxon>Pirellulaceae</taxon>
        <taxon>Rhodopirellula</taxon>
    </lineage>
</organism>
<evidence type="ECO:0000313" key="12">
    <source>
        <dbReference type="EMBL" id="MCC9645323.1"/>
    </source>
</evidence>
<dbReference type="InterPro" id="IPR003594">
    <property type="entry name" value="HATPase_dom"/>
</dbReference>
<dbReference type="Gene3D" id="1.20.5.1930">
    <property type="match status" value="1"/>
</dbReference>
<keyword evidence="6" id="KW-1133">Transmembrane helix</keyword>
<feature type="domain" description="Histidine kinase/HSP90-like ATPase" evidence="11">
    <location>
        <begin position="126"/>
        <end position="243"/>
    </location>
</feature>
<keyword evidence="4" id="KW-0812">Transmembrane</keyword>
<keyword evidence="12" id="KW-0547">Nucleotide-binding</keyword>
<accession>A0ABS8NP14</accession>
<keyword evidence="8" id="KW-0472">Membrane</keyword>
<sequence length="250" mass="27056">MTSADGANSRGRDPDALTGSQQTDAQRTEAERAEAERAEAERAAIAGELHDDLLPYLFAAAGSIAALKRKHPELESELQPAARWVDQAREIARRIMRGAALPDDFSCGPLQAAREFLDGVVLSSPTPEALQTHWNGLAESTRWSWSESETIAVYRIVCEAVRNVVRHANAAQVTINFIAQNGGWEIQIRDDGGGFDTESVPEQSHGMRLMRQRANDAGLHLSIQSNQKIRSDQSAGAGTQISLSQSGGAN</sequence>
<evidence type="ECO:0000256" key="4">
    <source>
        <dbReference type="ARBA" id="ARBA00022692"/>
    </source>
</evidence>
<dbReference type="SUPFAM" id="SSF55874">
    <property type="entry name" value="ATPase domain of HSP90 chaperone/DNA topoisomerase II/histidine kinase"/>
    <property type="match status" value="1"/>
</dbReference>
<feature type="region of interest" description="Disordered" evidence="9">
    <location>
        <begin position="1"/>
        <end position="39"/>
    </location>
</feature>
<feature type="compositionally biased region" description="Basic and acidic residues" evidence="9">
    <location>
        <begin position="26"/>
        <end position="39"/>
    </location>
</feature>
<dbReference type="PANTHER" id="PTHR24421">
    <property type="entry name" value="NITRATE/NITRITE SENSOR PROTEIN NARX-RELATED"/>
    <property type="match status" value="1"/>
</dbReference>
<keyword evidence="12" id="KW-0067">ATP-binding</keyword>
<evidence type="ECO:0000256" key="6">
    <source>
        <dbReference type="ARBA" id="ARBA00022989"/>
    </source>
</evidence>
<dbReference type="CDD" id="cd16917">
    <property type="entry name" value="HATPase_UhpB-NarQ-NarX-like"/>
    <property type="match status" value="1"/>
</dbReference>
<evidence type="ECO:0000313" key="13">
    <source>
        <dbReference type="Proteomes" id="UP001430306"/>
    </source>
</evidence>